<keyword evidence="1" id="KW-0479">Metal-binding</keyword>
<comment type="caution">
    <text evidence="6">The sequence shown here is derived from an EMBL/GenBank/DDBJ whole genome shotgun (WGS) entry which is preliminary data.</text>
</comment>
<dbReference type="InterPro" id="IPR046824">
    <property type="entry name" value="Mss51-like_C"/>
</dbReference>
<keyword evidence="2 4" id="KW-0863">Zinc-finger</keyword>
<evidence type="ECO:0000256" key="1">
    <source>
        <dbReference type="ARBA" id="ARBA00022723"/>
    </source>
</evidence>
<evidence type="ECO:0000259" key="5">
    <source>
        <dbReference type="PROSITE" id="PS50865"/>
    </source>
</evidence>
<feature type="domain" description="MYND-type" evidence="5">
    <location>
        <begin position="61"/>
        <end position="99"/>
    </location>
</feature>
<keyword evidence="3" id="KW-0862">Zinc</keyword>
<proteinExistence type="predicted"/>
<evidence type="ECO:0000313" key="7">
    <source>
        <dbReference type="Proteomes" id="UP001054902"/>
    </source>
</evidence>
<dbReference type="EMBL" id="BLLK01000032">
    <property type="protein sequence ID" value="GFH49165.1"/>
    <property type="molecule type" value="Genomic_DNA"/>
</dbReference>
<reference evidence="6 7" key="1">
    <citation type="journal article" date="2021" name="Sci. Rep.">
        <title>The genome of the diatom Chaetoceros tenuissimus carries an ancient integrated fragment of an extant virus.</title>
        <authorList>
            <person name="Hongo Y."/>
            <person name="Kimura K."/>
            <person name="Takaki Y."/>
            <person name="Yoshida Y."/>
            <person name="Baba S."/>
            <person name="Kobayashi G."/>
            <person name="Nagasaki K."/>
            <person name="Hano T."/>
            <person name="Tomaru Y."/>
        </authorList>
    </citation>
    <scope>NUCLEOTIDE SEQUENCE [LARGE SCALE GENOMIC DNA]</scope>
    <source>
        <strain evidence="6 7">NIES-3715</strain>
    </source>
</reference>
<dbReference type="InterPro" id="IPR002893">
    <property type="entry name" value="Znf_MYND"/>
</dbReference>
<evidence type="ECO:0000256" key="3">
    <source>
        <dbReference type="ARBA" id="ARBA00022833"/>
    </source>
</evidence>
<gene>
    <name evidence="6" type="ORF">CTEN210_05641</name>
</gene>
<evidence type="ECO:0000313" key="6">
    <source>
        <dbReference type="EMBL" id="GFH49165.1"/>
    </source>
</evidence>
<dbReference type="Proteomes" id="UP001054902">
    <property type="component" value="Unassembled WGS sequence"/>
</dbReference>
<dbReference type="SUPFAM" id="SSF144232">
    <property type="entry name" value="HIT/MYND zinc finger-like"/>
    <property type="match status" value="1"/>
</dbReference>
<keyword evidence="7" id="KW-1185">Reference proteome</keyword>
<dbReference type="Gene3D" id="6.10.140.2220">
    <property type="match status" value="1"/>
</dbReference>
<protein>
    <recommendedName>
        <fullName evidence="5">MYND-type domain-containing protein</fullName>
    </recommendedName>
</protein>
<dbReference type="PANTHER" id="PTHR28069">
    <property type="entry name" value="GH20023P"/>
    <property type="match status" value="1"/>
</dbReference>
<dbReference type="PROSITE" id="PS50865">
    <property type="entry name" value="ZF_MYND_2"/>
    <property type="match status" value="1"/>
</dbReference>
<organism evidence="6 7">
    <name type="scientific">Chaetoceros tenuissimus</name>
    <dbReference type="NCBI Taxonomy" id="426638"/>
    <lineage>
        <taxon>Eukaryota</taxon>
        <taxon>Sar</taxon>
        <taxon>Stramenopiles</taxon>
        <taxon>Ochrophyta</taxon>
        <taxon>Bacillariophyta</taxon>
        <taxon>Coscinodiscophyceae</taxon>
        <taxon>Chaetocerotophycidae</taxon>
        <taxon>Chaetocerotales</taxon>
        <taxon>Chaetocerotaceae</taxon>
        <taxon>Chaetoceros</taxon>
    </lineage>
</organism>
<evidence type="ECO:0000256" key="4">
    <source>
        <dbReference type="PROSITE-ProRule" id="PRU00134"/>
    </source>
</evidence>
<dbReference type="AlphaFoldDB" id="A0AAD3CQ91"/>
<sequence length="717" mass="82356">MKDPDRYEDNLESSNGKLRGVYLHSNRKGNEHHIFPLAYKDNMDLRSNLIPTKEACNGAACASCMQPNPNLVTCSACKRAKYCNKECQRKDWKEHKAVCKLLQAFQGIALEIDKGGFQPGRLGMKSKFNGFKRLMESKTNAAQELCQIVKMPSKLTDKAWQTVEQFVLYSPCCSICKKNLYVKDGDGVSFKCCQVCKNGWCCEEHWEEYKPQHSREICQLYLQASSVDRFFKNHIKETGEVFLFLPDESTRLEPIEKFPKTWDEYYRLRSPMNHGYVMNGNLPEEILTCGTRQLSQVVTCLLGMYTHDKEYFTSAENVVIHVVGAAPAFELEGGGPTCIWEEIMHCLPAIKNMTVTFIGPDSFELVESVMQSCPDCNSKSRTRSHGFFKLPYHEYHTSGKFRKPDFIVAYNTGMYEEYTESWKQSLEVILDLNVPCLFTSYNPFEAKEDYKVLQELNAHILTDEPVKNPFGDDFPTNDLSVVDGFYGCNDHYICFRGLTEKRMITLTIESSVTVAIVGLVIGFALSRLNFDTYLSFFFIKMKNVCVWKKGTVAVSNNFSSIVETKTKRTPVKINDKHIIEYKRGYIVDWIPQFRNKSDDVLVCFCTETKVMTKSGICCRLFGTVVEMEAWPSIEKGTRVEDLIHSPNNPDALNGKVIVSHVILDPEYHHIEENLPFKKGRTYKMTHTPHESRKNKWQVSEIEDVTKNYPRNKNVFVH</sequence>
<name>A0AAD3CQ91_9STRA</name>
<dbReference type="Pfam" id="PF20179">
    <property type="entry name" value="MSS51_C"/>
    <property type="match status" value="1"/>
</dbReference>
<dbReference type="Pfam" id="PF01753">
    <property type="entry name" value="zf-MYND"/>
    <property type="match status" value="1"/>
</dbReference>
<dbReference type="GO" id="GO:0008270">
    <property type="term" value="F:zinc ion binding"/>
    <property type="evidence" value="ECO:0007669"/>
    <property type="project" value="UniProtKB-KW"/>
</dbReference>
<accession>A0AAD3CQ91</accession>
<evidence type="ECO:0000256" key="2">
    <source>
        <dbReference type="ARBA" id="ARBA00022771"/>
    </source>
</evidence>